<dbReference type="AlphaFoldDB" id="A0A381TD35"/>
<proteinExistence type="predicted"/>
<accession>A0A381TD35</accession>
<evidence type="ECO:0000256" key="1">
    <source>
        <dbReference type="SAM" id="MobiDB-lite"/>
    </source>
</evidence>
<feature type="region of interest" description="Disordered" evidence="1">
    <location>
        <begin position="130"/>
        <end position="166"/>
    </location>
</feature>
<dbReference type="EMBL" id="UINC01004105">
    <property type="protein sequence ID" value="SVA11833.1"/>
    <property type="molecule type" value="Genomic_DNA"/>
</dbReference>
<feature type="non-terminal residue" evidence="2">
    <location>
        <position position="1"/>
    </location>
</feature>
<protein>
    <submittedName>
        <fullName evidence="2">Uncharacterized protein</fullName>
    </submittedName>
</protein>
<gene>
    <name evidence="2" type="ORF">METZ01_LOCUS64687</name>
</gene>
<evidence type="ECO:0000313" key="2">
    <source>
        <dbReference type="EMBL" id="SVA11833.1"/>
    </source>
</evidence>
<organism evidence="2">
    <name type="scientific">marine metagenome</name>
    <dbReference type="NCBI Taxonomy" id="408172"/>
    <lineage>
        <taxon>unclassified sequences</taxon>
        <taxon>metagenomes</taxon>
        <taxon>ecological metagenomes</taxon>
    </lineage>
</organism>
<name>A0A381TD35_9ZZZZ</name>
<sequence>PIKAYQDEVVARGYITNREYRARVRSEGVGVPSRYQVLMAQQVHVGEGKARREKEIKIYHETVARVTANFEGILAEVKANAPTFREKQTTRDQARGAYESRTFLEATLRMKGIEPAAEISGMKAQYEEWKWLSQGADPGPGPSEPESPVTNKWAHNRRVSAEEATA</sequence>
<reference evidence="2" key="1">
    <citation type="submission" date="2018-05" db="EMBL/GenBank/DDBJ databases">
        <authorList>
            <person name="Lanie J.A."/>
            <person name="Ng W.-L."/>
            <person name="Kazmierczak K.M."/>
            <person name="Andrzejewski T.M."/>
            <person name="Davidsen T.M."/>
            <person name="Wayne K.J."/>
            <person name="Tettelin H."/>
            <person name="Glass J.I."/>
            <person name="Rusch D."/>
            <person name="Podicherti R."/>
            <person name="Tsui H.-C.T."/>
            <person name="Winkler M.E."/>
        </authorList>
    </citation>
    <scope>NUCLEOTIDE SEQUENCE</scope>
</reference>